<sequence>MFSGTFVYVEDNIAFLIGGGGYYLSISCTPGAQLFWPLDQHPLLSLDVDPSIALDSLTREPHHYILSGCSKGGRNLRSLLFQNINKKISESTVLDAYSEFFLPGTNNSALTKP</sequence>
<keyword evidence="2" id="KW-1185">Reference proteome</keyword>
<dbReference type="Proteomes" id="UP000228934">
    <property type="component" value="Unassembled WGS sequence"/>
</dbReference>
<dbReference type="AlphaFoldDB" id="A0A2G9RVZ5"/>
<evidence type="ECO:0000313" key="2">
    <source>
        <dbReference type="Proteomes" id="UP000228934"/>
    </source>
</evidence>
<dbReference type="EMBL" id="KV931512">
    <property type="protein sequence ID" value="PIO32079.1"/>
    <property type="molecule type" value="Genomic_DNA"/>
</dbReference>
<proteinExistence type="predicted"/>
<reference evidence="2" key="1">
    <citation type="journal article" date="2017" name="Nat. Commun.">
        <title>The North American bullfrog draft genome provides insight into hormonal regulation of long noncoding RNA.</title>
        <authorList>
            <person name="Hammond S.A."/>
            <person name="Warren R.L."/>
            <person name="Vandervalk B.P."/>
            <person name="Kucuk E."/>
            <person name="Khan H."/>
            <person name="Gibb E.A."/>
            <person name="Pandoh P."/>
            <person name="Kirk H."/>
            <person name="Zhao Y."/>
            <person name="Jones M."/>
            <person name="Mungall A.J."/>
            <person name="Coope R."/>
            <person name="Pleasance S."/>
            <person name="Moore R.A."/>
            <person name="Holt R.A."/>
            <person name="Round J.M."/>
            <person name="Ohora S."/>
            <person name="Walle B.V."/>
            <person name="Veldhoen N."/>
            <person name="Helbing C.C."/>
            <person name="Birol I."/>
        </authorList>
    </citation>
    <scope>NUCLEOTIDE SEQUENCE [LARGE SCALE GENOMIC DNA]</scope>
</reference>
<organism evidence="1 2">
    <name type="scientific">Aquarana catesbeiana</name>
    <name type="common">American bullfrog</name>
    <name type="synonym">Rana catesbeiana</name>
    <dbReference type="NCBI Taxonomy" id="8400"/>
    <lineage>
        <taxon>Eukaryota</taxon>
        <taxon>Metazoa</taxon>
        <taxon>Chordata</taxon>
        <taxon>Craniata</taxon>
        <taxon>Vertebrata</taxon>
        <taxon>Euteleostomi</taxon>
        <taxon>Amphibia</taxon>
        <taxon>Batrachia</taxon>
        <taxon>Anura</taxon>
        <taxon>Neobatrachia</taxon>
        <taxon>Ranoidea</taxon>
        <taxon>Ranidae</taxon>
        <taxon>Aquarana</taxon>
    </lineage>
</organism>
<accession>A0A2G9RVZ5</accession>
<name>A0A2G9RVZ5_AQUCT</name>
<evidence type="ECO:0000313" key="1">
    <source>
        <dbReference type="EMBL" id="PIO32079.1"/>
    </source>
</evidence>
<protein>
    <submittedName>
        <fullName evidence="1">Uncharacterized protein</fullName>
    </submittedName>
</protein>
<gene>
    <name evidence="1" type="ORF">AB205_0083360</name>
</gene>